<dbReference type="GO" id="GO:0000160">
    <property type="term" value="P:phosphorelay signal transduction system"/>
    <property type="evidence" value="ECO:0007669"/>
    <property type="project" value="UniProtKB-KW"/>
</dbReference>
<keyword evidence="3" id="KW-0902">Two-component regulatory system</keyword>
<organism evidence="6 7">
    <name type="scientific">Thermocrispum agreste</name>
    <dbReference type="NCBI Taxonomy" id="37925"/>
    <lineage>
        <taxon>Bacteria</taxon>
        <taxon>Bacillati</taxon>
        <taxon>Actinomycetota</taxon>
        <taxon>Actinomycetes</taxon>
        <taxon>Pseudonocardiales</taxon>
        <taxon>Pseudonocardiaceae</taxon>
        <taxon>Thermocrispum</taxon>
    </lineage>
</organism>
<proteinExistence type="predicted"/>
<evidence type="ECO:0000313" key="6">
    <source>
        <dbReference type="EMBL" id="MFO7193210.1"/>
    </source>
</evidence>
<evidence type="ECO:0000313" key="7">
    <source>
        <dbReference type="Proteomes" id="UP000249324"/>
    </source>
</evidence>
<dbReference type="InterPro" id="IPR050482">
    <property type="entry name" value="Sensor_HK_TwoCompSys"/>
</dbReference>
<accession>A0ABD6FGQ7</accession>
<feature type="region of interest" description="Disordered" evidence="4">
    <location>
        <begin position="697"/>
        <end position="744"/>
    </location>
</feature>
<name>A0ABD6FGQ7_9PSEU</name>
<feature type="compositionally biased region" description="Low complexity" evidence="4">
    <location>
        <begin position="709"/>
        <end position="727"/>
    </location>
</feature>
<dbReference type="GO" id="GO:0016301">
    <property type="term" value="F:kinase activity"/>
    <property type="evidence" value="ECO:0007669"/>
    <property type="project" value="UniProtKB-KW"/>
</dbReference>
<feature type="transmembrane region" description="Helical" evidence="5">
    <location>
        <begin position="108"/>
        <end position="129"/>
    </location>
</feature>
<evidence type="ECO:0000256" key="5">
    <source>
        <dbReference type="SAM" id="Phobius"/>
    </source>
</evidence>
<dbReference type="Gene3D" id="3.30.565.10">
    <property type="entry name" value="Histidine kinase-like ATPase, C-terminal domain"/>
    <property type="match status" value="1"/>
</dbReference>
<evidence type="ECO:0000256" key="2">
    <source>
        <dbReference type="ARBA" id="ARBA00022777"/>
    </source>
</evidence>
<keyword evidence="1" id="KW-0808">Transferase</keyword>
<evidence type="ECO:0000256" key="4">
    <source>
        <dbReference type="SAM" id="MobiDB-lite"/>
    </source>
</evidence>
<gene>
    <name evidence="6" type="ORF">DIU77_013290</name>
</gene>
<keyword evidence="2" id="KW-0418">Kinase</keyword>
<dbReference type="EMBL" id="QGUI02000179">
    <property type="protein sequence ID" value="MFO7193210.1"/>
    <property type="molecule type" value="Genomic_DNA"/>
</dbReference>
<reference evidence="6 7" key="1">
    <citation type="journal article" date="2021" name="BMC Genomics">
        <title>Genome-resolved metagenome and metatranscriptome analyses of thermophilic composting reveal key bacterial players and their metabolic interactions.</title>
        <authorList>
            <person name="Braga L.P.P."/>
            <person name="Pereira R.V."/>
            <person name="Martins L.F."/>
            <person name="Moura L.M.S."/>
            <person name="Sanchez F.B."/>
            <person name="Patane J.S.L."/>
            <person name="da Silva A.M."/>
            <person name="Setubal J.C."/>
        </authorList>
    </citation>
    <scope>NUCLEOTIDE SEQUENCE [LARGE SCALE GENOMIC DNA]</scope>
    <source>
        <strain evidence="6">ZC4RG45</strain>
    </source>
</reference>
<dbReference type="PANTHER" id="PTHR24421:SF61">
    <property type="entry name" value="OXYGEN SENSOR HISTIDINE KINASE NREB"/>
    <property type="match status" value="1"/>
</dbReference>
<keyword evidence="5" id="KW-1133">Transmembrane helix</keyword>
<dbReference type="CDD" id="cd16917">
    <property type="entry name" value="HATPase_UhpB-NarQ-NarX-like"/>
    <property type="match status" value="1"/>
</dbReference>
<feature type="transmembrane region" description="Helical" evidence="5">
    <location>
        <begin position="385"/>
        <end position="406"/>
    </location>
</feature>
<dbReference type="PANTHER" id="PTHR24421">
    <property type="entry name" value="NITRATE/NITRITE SENSOR PROTEIN NARX-RELATED"/>
    <property type="match status" value="1"/>
</dbReference>
<comment type="caution">
    <text evidence="6">The sequence shown here is derived from an EMBL/GenBank/DDBJ whole genome shotgun (WGS) entry which is preliminary data.</text>
</comment>
<dbReference type="AlphaFoldDB" id="A0ABD6FGQ7"/>
<evidence type="ECO:0000256" key="3">
    <source>
        <dbReference type="ARBA" id="ARBA00023012"/>
    </source>
</evidence>
<dbReference type="InterPro" id="IPR036890">
    <property type="entry name" value="HATPase_C_sf"/>
</dbReference>
<feature type="transmembrane region" description="Helical" evidence="5">
    <location>
        <begin position="358"/>
        <end position="379"/>
    </location>
</feature>
<dbReference type="SUPFAM" id="SSF55874">
    <property type="entry name" value="ATPase domain of HSP90 chaperone/DNA topoisomerase II/histidine kinase"/>
    <property type="match status" value="1"/>
</dbReference>
<sequence>MVATTGSARTAIAVIGSSLVVWLLLRLRGLPDAIALCGDVALAALVGLSAFWLGPPTVISWGARVAFLCAVVAHYDWPRSARAAWAVSFAAIGGYAAGTVAVGPLPEALGLTALLTIHTALARVVFVVLRATARAVDHAHERIAEQQRQAAVATARRLAEREALATLHDTACTTLMMVSTGAAQSDASWLPARARRDLDALRRRTEITGVVDLADMLHEAEFDHRVRLAAGISGPLPTSARAASAILYGVREAVVNVAQHAGTDVARLRAGRTGDTVWVELVDHGRGFDPAQLPARHRGIADSIQGRCAMAGATATVRSAPGRGTTIRWEVDAAGSDAPARPPNNLARFINERMFDGYRAGLLCVVLTELVVACVKQIADGGMGGFAAWALLAVVGAGLSVSMVTGRPIAGPLRWLGLVAIGAASVVITPAVPDDPVLLGTHWYVGLVGWFVIVLLLDLPLPVIGVVLAAHAGWLMALVAVHGGSAQDLAAVGLVPVGVTGFQFAVAAALVLIRRSATEAAQLAERDEAMRREAAVAAHTHADHTRRYAELSREAVPLLTGLADGTLDPNSEETRTRCAIEAARMRVLFAERDAADDTLIHELRAAIDVAERRGLTVHLAVRGKPLAIPRDVRRTLIQAVLNGVLTARTSARITVLRTGTHVRLSSYCDDAVHTAGPPPSHPDVDISTDTEGGALWVQATWPPTPARPPARTSTTAPPETPEAPGRTARTETAAGRSAERSLSP</sequence>
<dbReference type="Proteomes" id="UP000249324">
    <property type="component" value="Unassembled WGS sequence"/>
</dbReference>
<keyword evidence="5" id="KW-0472">Membrane</keyword>
<keyword evidence="5" id="KW-0812">Transmembrane</keyword>
<feature type="transmembrane region" description="Helical" evidence="5">
    <location>
        <begin position="84"/>
        <end position="102"/>
    </location>
</feature>
<feature type="transmembrane region" description="Helical" evidence="5">
    <location>
        <begin position="489"/>
        <end position="513"/>
    </location>
</feature>
<protein>
    <recommendedName>
        <fullName evidence="8">Histidine kinase/HSP90-like ATPase domain-containing protein</fullName>
    </recommendedName>
</protein>
<feature type="transmembrane region" description="Helical" evidence="5">
    <location>
        <begin position="6"/>
        <end position="25"/>
    </location>
</feature>
<feature type="transmembrane region" description="Helical" evidence="5">
    <location>
        <begin position="413"/>
        <end position="432"/>
    </location>
</feature>
<evidence type="ECO:0008006" key="8">
    <source>
        <dbReference type="Google" id="ProtNLM"/>
    </source>
</evidence>
<evidence type="ECO:0000256" key="1">
    <source>
        <dbReference type="ARBA" id="ARBA00022679"/>
    </source>
</evidence>
<feature type="transmembrane region" description="Helical" evidence="5">
    <location>
        <begin position="32"/>
        <end position="52"/>
    </location>
</feature>